<dbReference type="Gene3D" id="3.40.50.1820">
    <property type="entry name" value="alpha/beta hydrolase"/>
    <property type="match status" value="1"/>
</dbReference>
<evidence type="ECO:0000256" key="3">
    <source>
        <dbReference type="SAM" id="MobiDB-lite"/>
    </source>
</evidence>
<name>F4RL65_MELLP</name>
<gene>
    <name evidence="5" type="ORF">MELLADRAFT_86278</name>
</gene>
<sequence length="417" mass="40405">MKSLNLAITLCIYFARLEGLLTLPSSQPNQEGKVGEKAWNGLEGLGGSGLSGLGGNFLGSGGSGSGGSGLGALGGMLGGSSVDNSGGGGCSKYKIISARGTGENQVSPTGCRGFINGVLSAVPGGAVYEVHYPATVDYMTGPGQGASDAIRYISDQQKKCPEQLYVLIGYSEGAMVVTQTMNKISDSSSSIAAIVLYGNPYFKGGAPQNACSAKGGAGDASATGIRMPDKFSSVTFDCCLTGDMICQTTGSIVAHLEYPGSASEKEAVRFASSKLKNALDGNHSSKPGYNADGDKGSSGSEGTTSSQGTTGGGNGLLSGFGSGSTIGGLPSLGSGISGLPSIGSGTGDSTGISSLLGGGSGGMGGIPSFGGGSGMGGIPSFGGSSSGTGGIPSLGGGIPGLASMGSGRMSAKSKDTA</sequence>
<feature type="compositionally biased region" description="Low complexity" evidence="3">
    <location>
        <begin position="297"/>
        <end position="308"/>
    </location>
</feature>
<feature type="region of interest" description="Disordered" evidence="3">
    <location>
        <begin position="278"/>
        <end position="317"/>
    </location>
</feature>
<dbReference type="GO" id="GO:0052689">
    <property type="term" value="F:carboxylic ester hydrolase activity"/>
    <property type="evidence" value="ECO:0007669"/>
    <property type="project" value="UniProtKB-ARBA"/>
</dbReference>
<evidence type="ECO:0000256" key="4">
    <source>
        <dbReference type="SAM" id="SignalP"/>
    </source>
</evidence>
<keyword evidence="1" id="KW-0378">Hydrolase</keyword>
<dbReference type="HOGENOM" id="CLU_055161_0_0_1"/>
<keyword evidence="2" id="KW-1015">Disulfide bond</keyword>
<feature type="chain" id="PRO_5003315235" evidence="4">
    <location>
        <begin position="20"/>
        <end position="417"/>
    </location>
</feature>
<keyword evidence="6" id="KW-1185">Reference proteome</keyword>
<keyword evidence="4" id="KW-0732">Signal</keyword>
<feature type="signal peptide" evidence="4">
    <location>
        <begin position="1"/>
        <end position="19"/>
    </location>
</feature>
<dbReference type="SMART" id="SM01110">
    <property type="entry name" value="Cutinase"/>
    <property type="match status" value="1"/>
</dbReference>
<evidence type="ECO:0000256" key="1">
    <source>
        <dbReference type="ARBA" id="ARBA00022801"/>
    </source>
</evidence>
<accession>F4RL65</accession>
<proteinExistence type="predicted"/>
<feature type="compositionally biased region" description="Gly residues" evidence="3">
    <location>
        <begin position="366"/>
        <end position="399"/>
    </location>
</feature>
<dbReference type="InParanoid" id="F4RL65"/>
<evidence type="ECO:0000256" key="2">
    <source>
        <dbReference type="ARBA" id="ARBA00023157"/>
    </source>
</evidence>
<protein>
    <submittedName>
        <fullName evidence="5">Family 5 carbohydrate esterase</fullName>
    </submittedName>
</protein>
<evidence type="ECO:0000313" key="5">
    <source>
        <dbReference type="EMBL" id="EGG06919.1"/>
    </source>
</evidence>
<dbReference type="InterPro" id="IPR029058">
    <property type="entry name" value="AB_hydrolase_fold"/>
</dbReference>
<evidence type="ECO:0000313" key="6">
    <source>
        <dbReference type="Proteomes" id="UP000001072"/>
    </source>
</evidence>
<dbReference type="PANTHER" id="PTHR33630">
    <property type="entry name" value="CUTINASE RV1984C-RELATED-RELATED"/>
    <property type="match status" value="1"/>
</dbReference>
<dbReference type="eggNOG" id="ENOG502S6TR">
    <property type="taxonomic scope" value="Eukaryota"/>
</dbReference>
<dbReference type="AlphaFoldDB" id="F4RL65"/>
<dbReference type="KEGG" id="mlr:MELLADRAFT_86278"/>
<dbReference type="InterPro" id="IPR000675">
    <property type="entry name" value="Cutinase/axe"/>
</dbReference>
<feature type="region of interest" description="Disordered" evidence="3">
    <location>
        <begin position="366"/>
        <end position="417"/>
    </location>
</feature>
<dbReference type="Pfam" id="PF01083">
    <property type="entry name" value="Cutinase"/>
    <property type="match status" value="1"/>
</dbReference>
<dbReference type="PANTHER" id="PTHR33630:SF9">
    <property type="entry name" value="CUTINASE 4"/>
    <property type="match status" value="1"/>
</dbReference>
<dbReference type="GeneID" id="18934132"/>
<dbReference type="ESTHER" id="mellp-f4rl65">
    <property type="family name" value="Cutinase"/>
</dbReference>
<reference evidence="6" key="1">
    <citation type="journal article" date="2011" name="Proc. Natl. Acad. Sci. U.S.A.">
        <title>Obligate biotrophy features unraveled by the genomic analysis of rust fungi.</title>
        <authorList>
            <person name="Duplessis S."/>
            <person name="Cuomo C.A."/>
            <person name="Lin Y.-C."/>
            <person name="Aerts A."/>
            <person name="Tisserant E."/>
            <person name="Veneault-Fourrey C."/>
            <person name="Joly D.L."/>
            <person name="Hacquard S."/>
            <person name="Amselem J."/>
            <person name="Cantarel B.L."/>
            <person name="Chiu R."/>
            <person name="Coutinho P.M."/>
            <person name="Feau N."/>
            <person name="Field M."/>
            <person name="Frey P."/>
            <person name="Gelhaye E."/>
            <person name="Goldberg J."/>
            <person name="Grabherr M.G."/>
            <person name="Kodira C.D."/>
            <person name="Kohler A."/>
            <person name="Kuees U."/>
            <person name="Lindquist E.A."/>
            <person name="Lucas S.M."/>
            <person name="Mago R."/>
            <person name="Mauceli E."/>
            <person name="Morin E."/>
            <person name="Murat C."/>
            <person name="Pangilinan J.L."/>
            <person name="Park R."/>
            <person name="Pearson M."/>
            <person name="Quesneville H."/>
            <person name="Rouhier N."/>
            <person name="Sakthikumar S."/>
            <person name="Salamov A.A."/>
            <person name="Schmutz J."/>
            <person name="Selles B."/>
            <person name="Shapiro H."/>
            <person name="Tanguay P."/>
            <person name="Tuskan G.A."/>
            <person name="Henrissat B."/>
            <person name="Van de Peer Y."/>
            <person name="Rouze P."/>
            <person name="Ellis J.G."/>
            <person name="Dodds P.N."/>
            <person name="Schein J.E."/>
            <person name="Zhong S."/>
            <person name="Hamelin R.C."/>
            <person name="Grigoriev I.V."/>
            <person name="Szabo L.J."/>
            <person name="Martin F."/>
        </authorList>
    </citation>
    <scope>NUCLEOTIDE SEQUENCE [LARGE SCALE GENOMIC DNA]</scope>
    <source>
        <strain evidence="6">98AG31 / pathotype 3-4-7</strain>
    </source>
</reference>
<dbReference type="Proteomes" id="UP000001072">
    <property type="component" value="Unassembled WGS sequence"/>
</dbReference>
<dbReference type="SUPFAM" id="SSF53474">
    <property type="entry name" value="alpha/beta-Hydrolases"/>
    <property type="match status" value="1"/>
</dbReference>
<dbReference type="VEuPathDB" id="FungiDB:MELLADRAFT_86278"/>
<dbReference type="RefSeq" id="XP_007409879.1">
    <property type="nucleotide sequence ID" value="XM_007409817.1"/>
</dbReference>
<dbReference type="OrthoDB" id="2586582at2759"/>
<dbReference type="EMBL" id="GL883106">
    <property type="protein sequence ID" value="EGG06919.1"/>
    <property type="molecule type" value="Genomic_DNA"/>
</dbReference>
<organism evidence="6">
    <name type="scientific">Melampsora larici-populina (strain 98AG31 / pathotype 3-4-7)</name>
    <name type="common">Poplar leaf rust fungus</name>
    <dbReference type="NCBI Taxonomy" id="747676"/>
    <lineage>
        <taxon>Eukaryota</taxon>
        <taxon>Fungi</taxon>
        <taxon>Dikarya</taxon>
        <taxon>Basidiomycota</taxon>
        <taxon>Pucciniomycotina</taxon>
        <taxon>Pucciniomycetes</taxon>
        <taxon>Pucciniales</taxon>
        <taxon>Melampsoraceae</taxon>
        <taxon>Melampsora</taxon>
    </lineage>
</organism>